<keyword evidence="2" id="KW-1185">Reference proteome</keyword>
<sequence length="241" mass="27140">MAVSCAVGVQITLLTRIGLPWIHPGAGSPLEAGVITKVNAHQVVFRVRINMVALTRGLFSSLSNIYRYYRPTIPSVAVWQLNYTFIHIYTHTFYDTRASEEFLPPSLNKSLFEPSFRVLPHGSFVTGNRICRGFFFCVSFMDSQSQSLSLLHTYVHNYVYYVFAPKFRSLGAFCRRALAQAEKTDDSHARDANRASVAGSWMGCRVQLQWLLDQDEPRPARTPSPSLTTTYLSTDRLMGSG</sequence>
<accession>A0A367KZQ4</accession>
<protein>
    <submittedName>
        <fullName evidence="1">Uncharacterized protein</fullName>
    </submittedName>
</protein>
<proteinExistence type="predicted"/>
<feature type="non-terminal residue" evidence="1">
    <location>
        <position position="241"/>
    </location>
</feature>
<dbReference type="Proteomes" id="UP000253664">
    <property type="component" value="Unassembled WGS sequence"/>
</dbReference>
<evidence type="ECO:0000313" key="1">
    <source>
        <dbReference type="EMBL" id="RCI07644.1"/>
    </source>
</evidence>
<dbReference type="EMBL" id="LKCN02000026">
    <property type="protein sequence ID" value="RCI07644.1"/>
    <property type="molecule type" value="Genomic_DNA"/>
</dbReference>
<name>A0A367KZQ4_9HYPO</name>
<evidence type="ECO:0000313" key="2">
    <source>
        <dbReference type="Proteomes" id="UP000253664"/>
    </source>
</evidence>
<gene>
    <name evidence="1" type="ORF">L249_1637</name>
</gene>
<organism evidence="1 2">
    <name type="scientific">Ophiocordyceps polyrhachis-furcata BCC 54312</name>
    <dbReference type="NCBI Taxonomy" id="1330021"/>
    <lineage>
        <taxon>Eukaryota</taxon>
        <taxon>Fungi</taxon>
        <taxon>Dikarya</taxon>
        <taxon>Ascomycota</taxon>
        <taxon>Pezizomycotina</taxon>
        <taxon>Sordariomycetes</taxon>
        <taxon>Hypocreomycetidae</taxon>
        <taxon>Hypocreales</taxon>
        <taxon>Ophiocordycipitaceae</taxon>
        <taxon>Ophiocordyceps</taxon>
    </lineage>
</organism>
<dbReference type="AlphaFoldDB" id="A0A367KZQ4"/>
<reference evidence="1 2" key="1">
    <citation type="journal article" date="2015" name="BMC Genomics">
        <title>Insights from the genome of Ophiocordyceps polyrhachis-furcata to pathogenicity and host specificity in insect fungi.</title>
        <authorList>
            <person name="Wichadakul D."/>
            <person name="Kobmoo N."/>
            <person name="Ingsriswang S."/>
            <person name="Tangphatsornruang S."/>
            <person name="Chantasingh D."/>
            <person name="Luangsa-ard J.J."/>
            <person name="Eurwilaichitr L."/>
        </authorList>
    </citation>
    <scope>NUCLEOTIDE SEQUENCE [LARGE SCALE GENOMIC DNA]</scope>
    <source>
        <strain evidence="1 2">BCC 54312</strain>
    </source>
</reference>
<comment type="caution">
    <text evidence="1">The sequence shown here is derived from an EMBL/GenBank/DDBJ whole genome shotgun (WGS) entry which is preliminary data.</text>
</comment>